<evidence type="ECO:0000313" key="2">
    <source>
        <dbReference type="Proteomes" id="UP000008037"/>
    </source>
</evidence>
<proteinExistence type="predicted"/>
<dbReference type="AlphaFoldDB" id="K0IM40"/>
<dbReference type="KEGG" id="nga:Ngar_c05960"/>
<evidence type="ECO:0000313" key="1">
    <source>
        <dbReference type="EMBL" id="AFU57539.1"/>
    </source>
</evidence>
<dbReference type="EMBL" id="CP002408">
    <property type="protein sequence ID" value="AFU57539.1"/>
    <property type="molecule type" value="Genomic_DNA"/>
</dbReference>
<organism evidence="1 2">
    <name type="scientific">Nitrososphaera gargensis (strain Ga9.2)</name>
    <dbReference type="NCBI Taxonomy" id="1237085"/>
    <lineage>
        <taxon>Archaea</taxon>
        <taxon>Nitrososphaerota</taxon>
        <taxon>Nitrososphaeria</taxon>
        <taxon>Nitrososphaerales</taxon>
        <taxon>Nitrososphaeraceae</taxon>
        <taxon>Nitrososphaera</taxon>
    </lineage>
</organism>
<keyword evidence="2" id="KW-1185">Reference proteome</keyword>
<dbReference type="InParanoid" id="K0IM40"/>
<name>K0IM40_NITGG</name>
<protein>
    <submittedName>
        <fullName evidence="1">Uncharacterized protein</fullName>
    </submittedName>
</protein>
<accession>K0IM40</accession>
<dbReference type="BioCyc" id="CNIT1237085:G1324-594-MONOMER"/>
<dbReference type="Proteomes" id="UP000008037">
    <property type="component" value="Chromosome"/>
</dbReference>
<sequence>MTIIFHVGKRRTVIGSTCAELAQVIHAIYLHTWEQTECDLYRFWPEMVVKLTELIATKNTNKRS</sequence>
<reference evidence="1 2" key="1">
    <citation type="journal article" date="2012" name="Environ. Microbiol.">
        <title>The genome of the ammonia-oxidizing Candidatus Nitrososphaera gargensis: insights into metabolic versatility and environmental adaptations.</title>
        <authorList>
            <person name="Spang A."/>
            <person name="Poehlein A."/>
            <person name="Offre P."/>
            <person name="Zumbragel S."/>
            <person name="Haider S."/>
            <person name="Rychlik N."/>
            <person name="Nowka B."/>
            <person name="Schmeisser C."/>
            <person name="Lebedeva E.V."/>
            <person name="Rattei T."/>
            <person name="Bohm C."/>
            <person name="Schmid M."/>
            <person name="Galushko A."/>
            <person name="Hatzenpichler R."/>
            <person name="Weinmaier T."/>
            <person name="Daniel R."/>
            <person name="Schleper C."/>
            <person name="Spieck E."/>
            <person name="Streit W."/>
            <person name="Wagner M."/>
        </authorList>
    </citation>
    <scope>NUCLEOTIDE SEQUENCE [LARGE SCALE GENOMIC DNA]</scope>
    <source>
        <strain evidence="2">Ga9.2</strain>
    </source>
</reference>
<gene>
    <name evidence="1" type="ordered locus">Ngar_c05960</name>
</gene>
<dbReference type="HOGENOM" id="CLU_2857206_0_0_2"/>
<dbReference type="STRING" id="1237085.Ngar_c05960"/>